<feature type="compositionally biased region" description="Basic and acidic residues" evidence="7">
    <location>
        <begin position="569"/>
        <end position="583"/>
    </location>
</feature>
<accession>A0A1S3G262</accession>
<feature type="compositionally biased region" description="Basic and acidic residues" evidence="7">
    <location>
        <begin position="217"/>
        <end position="239"/>
    </location>
</feature>
<keyword evidence="3 6" id="KW-0112">Calmodulin-binding</keyword>
<gene>
    <name evidence="10" type="primary">Akap12</name>
</gene>
<evidence type="ECO:0000313" key="10">
    <source>
        <dbReference type="RefSeq" id="XP_012882384.1"/>
    </source>
</evidence>
<feature type="compositionally biased region" description="Low complexity" evidence="7">
    <location>
        <begin position="604"/>
        <end position="617"/>
    </location>
</feature>
<feature type="compositionally biased region" description="Basic and acidic residues" evidence="7">
    <location>
        <begin position="13"/>
        <end position="26"/>
    </location>
</feature>
<feature type="compositionally biased region" description="Basic and acidic residues" evidence="7">
    <location>
        <begin position="1381"/>
        <end position="1399"/>
    </location>
</feature>
<dbReference type="CTD" id="9590"/>
<keyword evidence="9" id="KW-1185">Reference proteome</keyword>
<dbReference type="GO" id="GO:0005737">
    <property type="term" value="C:cytoplasm"/>
    <property type="evidence" value="ECO:0007669"/>
    <property type="project" value="TreeGrafter"/>
</dbReference>
<feature type="compositionally biased region" description="Basic and acidic residues" evidence="7">
    <location>
        <begin position="955"/>
        <end position="970"/>
    </location>
</feature>
<feature type="compositionally biased region" description="Polar residues" evidence="7">
    <location>
        <begin position="908"/>
        <end position="920"/>
    </location>
</feature>
<feature type="domain" description="A kinase-anchoring proteins AKAP-5 and AKAP-12 calmodulin (CaM)-binding" evidence="8">
    <location>
        <begin position="696"/>
        <end position="716"/>
    </location>
</feature>
<dbReference type="GO" id="GO:0005516">
    <property type="term" value="F:calmodulin binding"/>
    <property type="evidence" value="ECO:0007669"/>
    <property type="project" value="UniProtKB-UniRule"/>
</dbReference>
<dbReference type="GO" id="GO:0051018">
    <property type="term" value="F:protein kinase A binding"/>
    <property type="evidence" value="ECO:0007669"/>
    <property type="project" value="InterPro"/>
</dbReference>
<feature type="compositionally biased region" description="Acidic residues" evidence="7">
    <location>
        <begin position="1323"/>
        <end position="1338"/>
    </location>
</feature>
<feature type="compositionally biased region" description="Basic and acidic residues" evidence="7">
    <location>
        <begin position="1209"/>
        <end position="1218"/>
    </location>
</feature>
<dbReference type="InParanoid" id="A0A1S3G262"/>
<feature type="compositionally biased region" description="Low complexity" evidence="7">
    <location>
        <begin position="880"/>
        <end position="895"/>
    </location>
</feature>
<comment type="subcellular location">
    <subcellularLocation>
        <location evidence="1">Membrane</location>
        <topology evidence="1">Lipid-anchor</topology>
    </subcellularLocation>
</comment>
<evidence type="ECO:0000256" key="7">
    <source>
        <dbReference type="SAM" id="MobiDB-lite"/>
    </source>
</evidence>
<sequence>MLGTITITVGQRSSEDVREKDPEKEMATNSEVTDTTKDGQEEIPEIIEEIPSSASNLDEIAHSTESQANDVGFKKVFKFVGFKFTVKKDKTEKSDTVQLVTVQKEEGEGAEGSNGAGDHQEASVETEGSSSKESELKQSTEELKHPSKHEQSITEISTRAESDQAAEESNREAETQEREPPRPLDSPTSPINETASPFKKFFTQGWAGWRKKSSFRKPKEDELEASEKPREQEPEKPDMEGEENTEGVLEQPAASPQPPAPEPPAARLSAEYEKVELPELPSEPPGPAHDKPAPLASEVFDENVEGHREVAADVHTCTAEAQDPGTPWAHETLEEATATATAGEATSTAGEATATAGEATATATAGEATNTATAGEAEPTLGAPEGDRPSPADLAPEEPSKHPEGAAGEAELLSSQERIKAQGSPLKKLFSSSGLKKLSGKKPKGKRGGDEESGEHRPAPAESPDSADEQKAGDSSASSPEEPEEPAAAEKALGDGPREGEGEEGATSSDGEKKREGITPWASFKKMVTPKKRVRRPSESDKEDELDKLDKVKSATLSSTESAASEAPDDAKGAAEEPRRKVDSSVSWEALICVGSSKKRARKASSSSEEGDAPPAEEAGREPGADAGPEPQEPGQQGSSSPEPAGSPSEGEGVSTWESFKRLVTPRKKSKSKLEEKTDDGVETSASASDLEPGREESWASIKKFIPGRRKKRSDGKREAGPAEEAAGPAEATEDDGDVPAVVPLAEYDAVEREKMEAQLARGGQGAEARPGAEPDAPSAPAQQYGPQVDLYVSEEVSQSLVHTVTVAVIDGARAVADLEERSPSWISASVTQAPEPAEEDEARPPSGEVTGASVEAGETPAAPRPGDEPVPSDTDFTSAEAVTAAEPPEALCAEEATEPSGAEETTEMVSAVSQLTDSPRTAEEATPVREAEGAAADAGEQERRTRAVLQAVAEKVRGEAEPADTRGPHDGVQTAPQEEPPTPAMGGPEQGALEETVQDTEADLGDLGAARSGEAEEAVSGAPAQASAQAQPQETMGAPAISPDSAETLTDSETDGSTPVAEFEAGDSVQQDEVLGTPGDTALASRTQSQTAEEGPSPAQQEAPPAPSSCQTQEEKKEPAEAETVLERTQGELLGEAGPVEVCQEVGQMPDEEAKEDGPWGEGHEVSTRTDGAESPEKAPEVAPDGEAAAEAGCQMDDALELQQPSLQEREAGREDPTEAQPLQESEQEPTPKAAAPRSEEVVSTVDTPQTSSPDRSPSPSLQAHEVEVEGCGASAPPTAGAVEEVVEVVEQVLEETKISEAGETLQSAGAPVGPAEKSVEREEDQAPQLEGDDVSAEPETQAMSIPVLLTGHEEGLEREGSGPQTGQAADGGDEQVSWQEDHASTSSEGDLKAELESESSKIIQNVIQTAVDQFIQKEETAVDMITSDSQTQALSLRAEAAEEQAPVQDETQILAAHEESEPTTVGPALSKDVSEMSEKILPIGMESSGVGGQQLDEVVPPSEADEDGSRAKAVSDEGLHELRERIEKPPSEPKENKKGDAHLEAQISAPADAEVSGGLTKESSDTNGPKVTEEEPAQEPGFQEGKGHSESDKEIRSPKEEEMQKPEREPAKAELTEC</sequence>
<feature type="region of interest" description="Disordered" evidence="7">
    <location>
        <begin position="1"/>
        <end position="41"/>
    </location>
</feature>
<feature type="compositionally biased region" description="Basic residues" evidence="7">
    <location>
        <begin position="706"/>
        <end position="715"/>
    </location>
</feature>
<feature type="compositionally biased region" description="Polar residues" evidence="7">
    <location>
        <begin position="1046"/>
        <end position="1058"/>
    </location>
</feature>
<feature type="domain" description="A kinase-anchoring proteins AKAP-5 and AKAP-12 calmodulin (CaM)-binding" evidence="8">
    <location>
        <begin position="518"/>
        <end position="538"/>
    </location>
</feature>
<feature type="region of interest" description="Disordered" evidence="7">
    <location>
        <begin position="91"/>
        <end position="301"/>
    </location>
</feature>
<dbReference type="KEGG" id="dord:105993616"/>
<feature type="compositionally biased region" description="Low complexity" evidence="7">
    <location>
        <begin position="1093"/>
        <end position="1112"/>
    </location>
</feature>
<dbReference type="GO" id="GO:0007165">
    <property type="term" value="P:signal transduction"/>
    <property type="evidence" value="ECO:0007669"/>
    <property type="project" value="TreeGrafter"/>
</dbReference>
<dbReference type="RefSeq" id="XP_012882384.1">
    <property type="nucleotide sequence ID" value="XM_013026930.1"/>
</dbReference>
<feature type="short sequence motif" description="AKAP CaM-binding" evidence="6">
    <location>
        <begin position="518"/>
        <end position="538"/>
    </location>
</feature>
<dbReference type="Pfam" id="PF03832">
    <property type="entry name" value="WSK"/>
    <property type="match status" value="3"/>
</dbReference>
<feature type="short sequence motif" description="AKAP CaM-binding" evidence="6">
    <location>
        <begin position="696"/>
        <end position="716"/>
    </location>
</feature>
<feature type="compositionally biased region" description="Polar residues" evidence="7">
    <location>
        <begin position="1"/>
        <end position="12"/>
    </location>
</feature>
<feature type="compositionally biased region" description="Basic and acidic residues" evidence="7">
    <location>
        <begin position="1587"/>
        <end position="1620"/>
    </location>
</feature>
<dbReference type="InterPro" id="IPR001573">
    <property type="entry name" value="AKAP_WSK"/>
</dbReference>
<dbReference type="GO" id="GO:0016020">
    <property type="term" value="C:membrane"/>
    <property type="evidence" value="ECO:0007669"/>
    <property type="project" value="UniProtKB-SubCell"/>
</dbReference>
<feature type="region of interest" description="Disordered" evidence="7">
    <location>
        <begin position="818"/>
        <end position="1281"/>
    </location>
</feature>
<feature type="region of interest" description="Disordered" evidence="7">
    <location>
        <begin position="319"/>
        <end position="787"/>
    </location>
</feature>
<proteinExistence type="predicted"/>
<keyword evidence="4" id="KW-0472">Membrane</keyword>
<evidence type="ECO:0000313" key="9">
    <source>
        <dbReference type="Proteomes" id="UP000081671"/>
    </source>
</evidence>
<feature type="compositionally biased region" description="Basic and acidic residues" evidence="7">
    <location>
        <begin position="1157"/>
        <end position="1181"/>
    </location>
</feature>
<feature type="region of interest" description="Disordered" evidence="7">
    <location>
        <begin position="1300"/>
        <end position="1399"/>
    </location>
</feature>
<feature type="compositionally biased region" description="Low complexity" evidence="7">
    <location>
        <begin position="625"/>
        <end position="653"/>
    </location>
</feature>
<feature type="compositionally biased region" description="Basic and acidic residues" evidence="7">
    <location>
        <begin position="1353"/>
        <end position="1362"/>
    </location>
</feature>
<dbReference type="PANTHER" id="PTHR23209:SF4">
    <property type="entry name" value="A-KINASE ANCHOR PROTEIN 12"/>
    <property type="match status" value="1"/>
</dbReference>
<dbReference type="GO" id="GO:0090036">
    <property type="term" value="P:regulation of protein kinase C signaling"/>
    <property type="evidence" value="ECO:0007669"/>
    <property type="project" value="InterPro"/>
</dbReference>
<feature type="compositionally biased region" description="Polar residues" evidence="7">
    <location>
        <begin position="186"/>
        <end position="195"/>
    </location>
</feature>
<feature type="compositionally biased region" description="Basic and acidic residues" evidence="7">
    <location>
        <begin position="130"/>
        <end position="182"/>
    </location>
</feature>
<dbReference type="FunCoup" id="A0A1S3G262">
    <property type="interactions" value="268"/>
</dbReference>
<evidence type="ECO:0000256" key="4">
    <source>
        <dbReference type="ARBA" id="ARBA00023136"/>
    </source>
</evidence>
<dbReference type="Proteomes" id="UP000081671">
    <property type="component" value="Unplaced"/>
</dbReference>
<dbReference type="PANTHER" id="PTHR23209">
    <property type="entry name" value="A-KINASE ANCHOR PROTEIN 12"/>
    <property type="match status" value="1"/>
</dbReference>
<dbReference type="OrthoDB" id="8931760at2759"/>
<feature type="compositionally biased region" description="Basic and acidic residues" evidence="7">
    <location>
        <begin position="1509"/>
        <end position="1545"/>
    </location>
</feature>
<evidence type="ECO:0000256" key="1">
    <source>
        <dbReference type="ARBA" id="ARBA00004635"/>
    </source>
</evidence>
<organism evidence="9 10">
    <name type="scientific">Dipodomys ordii</name>
    <name type="common">Ord's kangaroo rat</name>
    <dbReference type="NCBI Taxonomy" id="10020"/>
    <lineage>
        <taxon>Eukaryota</taxon>
        <taxon>Metazoa</taxon>
        <taxon>Chordata</taxon>
        <taxon>Craniata</taxon>
        <taxon>Vertebrata</taxon>
        <taxon>Euteleostomi</taxon>
        <taxon>Mammalia</taxon>
        <taxon>Eutheria</taxon>
        <taxon>Euarchontoglires</taxon>
        <taxon>Glires</taxon>
        <taxon>Rodentia</taxon>
        <taxon>Castorimorpha</taxon>
        <taxon>Heteromyidae</taxon>
        <taxon>Dipodomyinae</taxon>
        <taxon>Dipodomys</taxon>
    </lineage>
</organism>
<feature type="compositionally biased region" description="Basic and acidic residues" evidence="7">
    <location>
        <begin position="921"/>
        <end position="933"/>
    </location>
</feature>
<dbReference type="GeneID" id="105993616"/>
<feature type="compositionally biased region" description="Low complexity" evidence="7">
    <location>
        <begin position="335"/>
        <end position="378"/>
    </location>
</feature>
<keyword evidence="2" id="KW-0597">Phosphoprotein</keyword>
<evidence type="ECO:0000256" key="5">
    <source>
        <dbReference type="ARBA" id="ARBA00023288"/>
    </source>
</evidence>
<evidence type="ECO:0000256" key="2">
    <source>
        <dbReference type="ARBA" id="ARBA00022553"/>
    </source>
</evidence>
<protein>
    <submittedName>
        <fullName evidence="10">A-kinase anchor protein 12</fullName>
    </submittedName>
</protein>
<evidence type="ECO:0000259" key="8">
    <source>
        <dbReference type="PROSITE" id="PS51893"/>
    </source>
</evidence>
<keyword evidence="5" id="KW-0449">Lipoprotein</keyword>
<reference evidence="10" key="1">
    <citation type="submission" date="2025-08" db="UniProtKB">
        <authorList>
            <consortium name="RefSeq"/>
        </authorList>
    </citation>
    <scope>IDENTIFICATION</scope>
    <source>
        <tissue evidence="10">Kidney</tissue>
    </source>
</reference>
<feature type="region of interest" description="Disordered" evidence="7">
    <location>
        <begin position="1439"/>
        <end position="1620"/>
    </location>
</feature>
<dbReference type="GO" id="GO:0010739">
    <property type="term" value="P:positive regulation of protein kinase A signaling"/>
    <property type="evidence" value="ECO:0007669"/>
    <property type="project" value="InterPro"/>
</dbReference>
<feature type="compositionally biased region" description="Basic and acidic residues" evidence="7">
    <location>
        <begin position="447"/>
        <end position="459"/>
    </location>
</feature>
<feature type="short sequence motif" description="AKAP CaM-binding" evidence="6">
    <location>
        <begin position="654"/>
        <end position="674"/>
    </location>
</feature>
<feature type="domain" description="A kinase-anchoring proteins AKAP-5 and AKAP-12 calmodulin (CaM)-binding" evidence="8">
    <location>
        <begin position="654"/>
        <end position="674"/>
    </location>
</feature>
<evidence type="ECO:0000256" key="3">
    <source>
        <dbReference type="ARBA" id="ARBA00022860"/>
    </source>
</evidence>
<evidence type="ECO:0000256" key="6">
    <source>
        <dbReference type="PROSITE-ProRule" id="PRU01241"/>
    </source>
</evidence>
<feature type="compositionally biased region" description="Polar residues" evidence="7">
    <location>
        <begin position="1246"/>
        <end position="1263"/>
    </location>
</feature>
<dbReference type="InterPro" id="IPR028540">
    <property type="entry name" value="AKAP12"/>
</dbReference>
<feature type="compositionally biased region" description="Low complexity" evidence="7">
    <location>
        <begin position="423"/>
        <end position="437"/>
    </location>
</feature>
<name>A0A1S3G262_DIPOR</name>
<feature type="compositionally biased region" description="Low complexity" evidence="7">
    <location>
        <begin position="1023"/>
        <end position="1034"/>
    </location>
</feature>
<feature type="compositionally biased region" description="Pro residues" evidence="7">
    <location>
        <begin position="255"/>
        <end position="264"/>
    </location>
</feature>
<feature type="compositionally biased region" description="Low complexity" evidence="7">
    <location>
        <begin position="554"/>
        <end position="566"/>
    </location>
</feature>
<feature type="compositionally biased region" description="Basic and acidic residues" evidence="7">
    <location>
        <begin position="1114"/>
        <end position="1131"/>
    </location>
</feature>
<dbReference type="PROSITE" id="PS51893">
    <property type="entry name" value="AKAP_CAM_BD"/>
    <property type="match status" value="3"/>
</dbReference>